<protein>
    <submittedName>
        <fullName evidence="1">Uncharacterized protein</fullName>
    </submittedName>
</protein>
<organism evidence="1 2">
    <name type="scientific">Pannonibacter anstelovis</name>
    <dbReference type="NCBI Taxonomy" id="3121537"/>
    <lineage>
        <taxon>Bacteria</taxon>
        <taxon>Pseudomonadati</taxon>
        <taxon>Pseudomonadota</taxon>
        <taxon>Alphaproteobacteria</taxon>
        <taxon>Hyphomicrobiales</taxon>
        <taxon>Stappiaceae</taxon>
        <taxon>Pannonibacter</taxon>
    </lineage>
</organism>
<dbReference type="EMBL" id="JBAKBE010000008">
    <property type="protein sequence ID" value="MEH0097398.1"/>
    <property type="molecule type" value="Genomic_DNA"/>
</dbReference>
<sequence>MEITIETRRHFLKLCILSVFTFSLETGSFVFTCSRKHWFEHDDGTARRWVFEKKVQRSGQRSAQRPAERQGA</sequence>
<name>A0ABU7ZQR8_9HYPH</name>
<proteinExistence type="predicted"/>
<accession>A0ABU7ZQR8</accession>
<dbReference type="Proteomes" id="UP001380822">
    <property type="component" value="Unassembled WGS sequence"/>
</dbReference>
<dbReference type="RefSeq" id="WP_334252099.1">
    <property type="nucleotide sequence ID" value="NZ_JBAKBE010000008.1"/>
</dbReference>
<evidence type="ECO:0000313" key="1">
    <source>
        <dbReference type="EMBL" id="MEH0097398.1"/>
    </source>
</evidence>
<reference evidence="1 2" key="1">
    <citation type="submission" date="2024-02" db="EMBL/GenBank/DDBJ databases">
        <title>A new putative Pannonibacter species isolated from two cases of bloodstream infections in paediatric patients.</title>
        <authorList>
            <person name="Castellana S."/>
            <person name="De Laurentiis V."/>
            <person name="Grassi M."/>
            <person name="De Leonardis F."/>
            <person name="Mosca A."/>
            <person name="De Carlo C."/>
            <person name="Sparapano E."/>
            <person name="Ronga L."/>
            <person name="Santacroce L."/>
            <person name="Chironna M."/>
            <person name="De Robertis A."/>
            <person name="Bianco A."/>
            <person name="Del Sambro L."/>
            <person name="Capozzi L."/>
            <person name="Parisi A."/>
        </authorList>
    </citation>
    <scope>NUCLEOTIDE SEQUENCE [LARGE SCALE GENOMIC DNA]</scope>
    <source>
        <strain evidence="1 2">Pt2</strain>
    </source>
</reference>
<gene>
    <name evidence="1" type="ORF">V6L76_14125</name>
</gene>
<keyword evidence="2" id="KW-1185">Reference proteome</keyword>
<evidence type="ECO:0000313" key="2">
    <source>
        <dbReference type="Proteomes" id="UP001380822"/>
    </source>
</evidence>
<comment type="caution">
    <text evidence="1">The sequence shown here is derived from an EMBL/GenBank/DDBJ whole genome shotgun (WGS) entry which is preliminary data.</text>
</comment>